<reference evidence="2 3" key="1">
    <citation type="journal article" date="2017" name="Int. J. Syst. Evol. Microbiol.">
        <title>Aquarickettsiella crustaci n. gen. n. sp. (Gammaproteobacteria: Legionellales: Coxiellaceae); a bacterial pathogen of the freshwater crustacean: Gammarus fossarum (Malacostraca: Amphipoda).</title>
        <authorList>
            <person name="Bojko J."/>
            <person name="Dunn A.M."/>
            <person name="Stebbing P.D."/>
            <person name="Van Aerle R."/>
            <person name="Bacela-Spychalska K."/>
            <person name="Bean T.P."/>
            <person name="Stentiford G.D."/>
        </authorList>
    </citation>
    <scope>NUCLEOTIDE SEQUENCE [LARGE SCALE GENOMIC DNA]</scope>
    <source>
        <strain evidence="2">RA15029</strain>
    </source>
</reference>
<protein>
    <submittedName>
        <fullName evidence="2">Uncharacterized protein</fullName>
    </submittedName>
</protein>
<evidence type="ECO:0000313" key="2">
    <source>
        <dbReference type="EMBL" id="RDH40098.1"/>
    </source>
</evidence>
<keyword evidence="1" id="KW-0812">Transmembrane</keyword>
<keyword evidence="3" id="KW-1185">Reference proteome</keyword>
<feature type="transmembrane region" description="Helical" evidence="1">
    <location>
        <begin position="107"/>
        <end position="127"/>
    </location>
</feature>
<proteinExistence type="predicted"/>
<dbReference type="Proteomes" id="UP000226429">
    <property type="component" value="Unassembled WGS sequence"/>
</dbReference>
<organism evidence="2 3">
    <name type="scientific">Candidatus Aquirickettsiella gammari</name>
    <dbReference type="NCBI Taxonomy" id="2016198"/>
    <lineage>
        <taxon>Bacteria</taxon>
        <taxon>Pseudomonadati</taxon>
        <taxon>Pseudomonadota</taxon>
        <taxon>Gammaproteobacteria</taxon>
        <taxon>Legionellales</taxon>
        <taxon>Coxiellaceae</taxon>
        <taxon>Candidatus Aquirickettsiella</taxon>
    </lineage>
</organism>
<name>A0A370CGD7_9COXI</name>
<accession>A0A370CGD7</accession>
<evidence type="ECO:0000313" key="3">
    <source>
        <dbReference type="Proteomes" id="UP000226429"/>
    </source>
</evidence>
<gene>
    <name evidence="2" type="ORF">CFE62_005535</name>
</gene>
<sequence length="262" mass="29630">MIIIRPTGIETELLCPASKRYLSRLLVGTTGINPDFIAWKQLLKRATKLYPFLFNSFPEGETLSSLNEKIKIWNQFLTDARLKSCILENLDQHEKEHHISKFKKKSIVLLVVLIISVAIFCGLSLLIPGIMSIILASAFTLASIFFTCSVSLLDFYPTILLKTEQCNQKAEVSQELEIAATLTETENKIIRISSRPDQKKVLSKHTGKNHAFNNRPNTPTHFFHFTDKKIPQRELNCGETSALDRVTSNLNQNLCVVLARSN</sequence>
<dbReference type="AlphaFoldDB" id="A0A370CGD7"/>
<keyword evidence="1" id="KW-0472">Membrane</keyword>
<feature type="transmembrane region" description="Helical" evidence="1">
    <location>
        <begin position="133"/>
        <end position="153"/>
    </location>
</feature>
<comment type="caution">
    <text evidence="2">The sequence shown here is derived from an EMBL/GenBank/DDBJ whole genome shotgun (WGS) entry which is preliminary data.</text>
</comment>
<evidence type="ECO:0000256" key="1">
    <source>
        <dbReference type="SAM" id="Phobius"/>
    </source>
</evidence>
<keyword evidence="1" id="KW-1133">Transmembrane helix</keyword>
<dbReference type="EMBL" id="NMOS02000016">
    <property type="protein sequence ID" value="RDH40098.1"/>
    <property type="molecule type" value="Genomic_DNA"/>
</dbReference>
<reference evidence="2 3" key="2">
    <citation type="journal article" date="2018" name="J. Invertebr. Pathol.">
        <title>'Candidatus Aquirickettsiella gammari' (Gammaproteobacteria: Legionellales: Coxiellaceae): A bacterial pathogen of the freshwater crustacean Gammarus fossarum (Malacostraca: Amphipoda).</title>
        <authorList>
            <person name="Bojko J."/>
            <person name="Dunn A.M."/>
            <person name="Stebbing P.D."/>
            <person name="van Aerle R."/>
            <person name="Bacela-Spychalska K."/>
            <person name="Bean T.P."/>
            <person name="Urrutia A."/>
            <person name="Stentiford G.D."/>
        </authorList>
    </citation>
    <scope>NUCLEOTIDE SEQUENCE [LARGE SCALE GENOMIC DNA]</scope>
    <source>
        <strain evidence="2">RA15029</strain>
    </source>
</reference>